<name>A0ABN8IGI6_9NEOP</name>
<feature type="region of interest" description="Disordered" evidence="3">
    <location>
        <begin position="314"/>
        <end position="340"/>
    </location>
</feature>
<proteinExistence type="inferred from homology"/>
<dbReference type="Proteomes" id="UP000837857">
    <property type="component" value="Chromosome 24"/>
</dbReference>
<reference evidence="4" key="1">
    <citation type="submission" date="2022-03" db="EMBL/GenBank/DDBJ databases">
        <authorList>
            <person name="Martin H S."/>
        </authorList>
    </citation>
    <scope>NUCLEOTIDE SEQUENCE</scope>
</reference>
<feature type="compositionally biased region" description="Pro residues" evidence="3">
    <location>
        <begin position="61"/>
        <end position="70"/>
    </location>
</feature>
<dbReference type="SUPFAM" id="SSF52540">
    <property type="entry name" value="P-loop containing nucleoside triphosphate hydrolases"/>
    <property type="match status" value="1"/>
</dbReference>
<accession>A0ABN8IGI6</accession>
<feature type="compositionally biased region" description="Low complexity" evidence="3">
    <location>
        <begin position="20"/>
        <end position="33"/>
    </location>
</feature>
<dbReference type="PANTHER" id="PTHR45775">
    <property type="entry name" value="RAD, GEM/KIR FAMILY MEMBER 2, ISOFORM C"/>
    <property type="match status" value="1"/>
</dbReference>
<feature type="compositionally biased region" description="Basic and acidic residues" evidence="3">
    <location>
        <begin position="160"/>
        <end position="189"/>
    </location>
</feature>
<evidence type="ECO:0000313" key="5">
    <source>
        <dbReference type="Proteomes" id="UP000837857"/>
    </source>
</evidence>
<feature type="region of interest" description="Disordered" evidence="3">
    <location>
        <begin position="1"/>
        <end position="189"/>
    </location>
</feature>
<evidence type="ECO:0000313" key="4">
    <source>
        <dbReference type="EMBL" id="CAH2056956.1"/>
    </source>
</evidence>
<dbReference type="PANTHER" id="PTHR45775:SF7">
    <property type="entry name" value="RAD, GEM_KIR FAMILY MEMBER 1, ISOFORM B"/>
    <property type="match status" value="1"/>
</dbReference>
<dbReference type="Gene3D" id="3.40.50.300">
    <property type="entry name" value="P-loop containing nucleotide triphosphate hydrolases"/>
    <property type="match status" value="1"/>
</dbReference>
<protein>
    <submittedName>
        <fullName evidence="4">Uncharacterized protein</fullName>
    </submittedName>
</protein>
<dbReference type="Pfam" id="PF00071">
    <property type="entry name" value="Ras"/>
    <property type="match status" value="1"/>
</dbReference>
<organism evidence="4 5">
    <name type="scientific">Iphiclides podalirius</name>
    <name type="common">scarce swallowtail</name>
    <dbReference type="NCBI Taxonomy" id="110791"/>
    <lineage>
        <taxon>Eukaryota</taxon>
        <taxon>Metazoa</taxon>
        <taxon>Ecdysozoa</taxon>
        <taxon>Arthropoda</taxon>
        <taxon>Hexapoda</taxon>
        <taxon>Insecta</taxon>
        <taxon>Pterygota</taxon>
        <taxon>Neoptera</taxon>
        <taxon>Endopterygota</taxon>
        <taxon>Lepidoptera</taxon>
        <taxon>Glossata</taxon>
        <taxon>Ditrysia</taxon>
        <taxon>Papilionoidea</taxon>
        <taxon>Papilionidae</taxon>
        <taxon>Papilioninae</taxon>
        <taxon>Iphiclides</taxon>
    </lineage>
</organism>
<dbReference type="InterPro" id="IPR001806">
    <property type="entry name" value="Small_GTPase"/>
</dbReference>
<feature type="compositionally biased region" description="Polar residues" evidence="3">
    <location>
        <begin position="125"/>
        <end position="140"/>
    </location>
</feature>
<dbReference type="InterPro" id="IPR027417">
    <property type="entry name" value="P-loop_NTPase"/>
</dbReference>
<feature type="region of interest" description="Disordered" evidence="3">
    <location>
        <begin position="379"/>
        <end position="416"/>
    </location>
</feature>
<feature type="non-terminal residue" evidence="4">
    <location>
        <position position="1"/>
    </location>
</feature>
<feature type="compositionally biased region" description="Polar residues" evidence="3">
    <location>
        <begin position="1"/>
        <end position="19"/>
    </location>
</feature>
<keyword evidence="2" id="KW-0597">Phosphoprotein</keyword>
<dbReference type="InterPro" id="IPR051641">
    <property type="entry name" value="RGK_GTP-binding_reg"/>
</dbReference>
<comment type="similarity">
    <text evidence="1">Belongs to the small GTPase superfamily. RGK family.</text>
</comment>
<sequence length="488" mass="53049">METQVVAMGSSTTSDKTINTSTDSAATALTSVTGTDDSMDADPEHEAQQPPSLIDADPTPMQSPKPPSTAPPHYHRPQSSCDIDSPAYTKPQSATDVLESPRPGPARFVFDVPLPEPKRVDKPRNTIQVSQTSAPSTSIQIPFDPKLEPPKSPKANQAKYETHFKFEPEVTKRRGSEAKAKNKQKVDKQEYYKDEVAKLRRQLEGTEVFTTSRRRSSAHQHSVPPPSSRRQSTAAQVHVTANPLDSATTTIPAGRTTIVVQQPSLSLDYGGCSTILLRDGEDGGRRKSRVCSDHIQQLLDVTSQFTSEDLHEFDKRYGSPHHSRSQSVKAARSRTGERQLLGLPQQRARVASMPNTGVEEEYYRLRHFSITGKGVINRGDSLRSRRSRSNTSVASSASSTEAATRASAPCSLASSRDSSAGLSAYRVLVLGAAGVGKSSLIGQFMTSEYLHAYDTSIDDESGERSVCVLLAGEESEITFLDSPPEPVI</sequence>
<evidence type="ECO:0000256" key="3">
    <source>
        <dbReference type="SAM" id="MobiDB-lite"/>
    </source>
</evidence>
<gene>
    <name evidence="4" type="ORF">IPOD504_LOCUS9890</name>
</gene>
<dbReference type="EMBL" id="OW152836">
    <property type="protein sequence ID" value="CAH2056956.1"/>
    <property type="molecule type" value="Genomic_DNA"/>
</dbReference>
<evidence type="ECO:0000256" key="2">
    <source>
        <dbReference type="ARBA" id="ARBA00022553"/>
    </source>
</evidence>
<feature type="region of interest" description="Disordered" evidence="3">
    <location>
        <begin position="206"/>
        <end position="238"/>
    </location>
</feature>
<feature type="compositionally biased region" description="Low complexity" evidence="3">
    <location>
        <begin position="389"/>
        <end position="408"/>
    </location>
</feature>
<keyword evidence="5" id="KW-1185">Reference proteome</keyword>
<evidence type="ECO:0000256" key="1">
    <source>
        <dbReference type="ARBA" id="ARBA00008846"/>
    </source>
</evidence>